<gene>
    <name evidence="2" type="ORF">OFUS_LOCUS4078</name>
</gene>
<feature type="region of interest" description="Disordered" evidence="1">
    <location>
        <begin position="108"/>
        <end position="136"/>
    </location>
</feature>
<feature type="region of interest" description="Disordered" evidence="1">
    <location>
        <begin position="55"/>
        <end position="81"/>
    </location>
</feature>
<evidence type="ECO:0000313" key="2">
    <source>
        <dbReference type="EMBL" id="CAH1776954.1"/>
    </source>
</evidence>
<feature type="compositionally biased region" description="Basic and acidic residues" evidence="1">
    <location>
        <begin position="112"/>
        <end position="128"/>
    </location>
</feature>
<evidence type="ECO:0000313" key="3">
    <source>
        <dbReference type="Proteomes" id="UP000749559"/>
    </source>
</evidence>
<proteinExistence type="predicted"/>
<dbReference type="Proteomes" id="UP000749559">
    <property type="component" value="Unassembled WGS sequence"/>
</dbReference>
<feature type="compositionally biased region" description="Polar residues" evidence="1">
    <location>
        <begin position="13"/>
        <end position="28"/>
    </location>
</feature>
<keyword evidence="3" id="KW-1185">Reference proteome</keyword>
<organism evidence="2 3">
    <name type="scientific">Owenia fusiformis</name>
    <name type="common">Polychaete worm</name>
    <dbReference type="NCBI Taxonomy" id="6347"/>
    <lineage>
        <taxon>Eukaryota</taxon>
        <taxon>Metazoa</taxon>
        <taxon>Spiralia</taxon>
        <taxon>Lophotrochozoa</taxon>
        <taxon>Annelida</taxon>
        <taxon>Polychaeta</taxon>
        <taxon>Sedentaria</taxon>
        <taxon>Canalipalpata</taxon>
        <taxon>Sabellida</taxon>
        <taxon>Oweniida</taxon>
        <taxon>Oweniidae</taxon>
        <taxon>Owenia</taxon>
    </lineage>
</organism>
<accession>A0A8J1XL97</accession>
<protein>
    <submittedName>
        <fullName evidence="2">Uncharacterized protein</fullName>
    </submittedName>
</protein>
<comment type="caution">
    <text evidence="2">The sequence shown here is derived from an EMBL/GenBank/DDBJ whole genome shotgun (WGS) entry which is preliminary data.</text>
</comment>
<feature type="compositionally biased region" description="Polar residues" evidence="1">
    <location>
        <begin position="69"/>
        <end position="81"/>
    </location>
</feature>
<dbReference type="EMBL" id="CAIIXF020000002">
    <property type="protein sequence ID" value="CAH1776954.1"/>
    <property type="molecule type" value="Genomic_DNA"/>
</dbReference>
<evidence type="ECO:0000256" key="1">
    <source>
        <dbReference type="SAM" id="MobiDB-lite"/>
    </source>
</evidence>
<feature type="region of interest" description="Disordered" evidence="1">
    <location>
        <begin position="1"/>
        <end position="28"/>
    </location>
</feature>
<dbReference type="AlphaFoldDB" id="A0A8J1XL97"/>
<sequence>MSRLKGNFKMEVSTKQTSGKGSTNNALNMANNTKVAALKGGQMINDRLEKLKKWREEKEAKNRKPLGNVNGQHTNKQTTMATKKPVAIGIKQSVSMATVPRNTMSNTLRESVNAKRKPETLDRNDAPAKKMRTSLATSKKVPLEKDNAEMSKKLEEWKMKKAAQTKVTAATVLERRKTYIPGGFTAVQTKDAQKFPPSSRKLQLNERRYTFSAAVPGANFKKTITIEKSVAKSGRRLSISKTVTTTIEPKEPKKTAGKVLERKIPGTNSTRGVSTARIVKPVEKKNNLGASLKSMKPNKQPISRVGIITATKQPIGSVSVKSTTKQSIGSMGVKSATKQPIGSMGVKSATKQAIGSVGVKSATKQPIGSVGVKSATKQAVGSVGIKAHKG</sequence>
<name>A0A8J1XL97_OWEFU</name>
<feature type="non-terminal residue" evidence="2">
    <location>
        <position position="1"/>
    </location>
</feature>
<reference evidence="2" key="1">
    <citation type="submission" date="2022-03" db="EMBL/GenBank/DDBJ databases">
        <authorList>
            <person name="Martin C."/>
        </authorList>
    </citation>
    <scope>NUCLEOTIDE SEQUENCE</scope>
</reference>